<evidence type="ECO:0000313" key="3">
    <source>
        <dbReference type="Proteomes" id="UP000266720"/>
    </source>
</evidence>
<keyword evidence="1" id="KW-1133">Transmembrane helix</keyword>
<feature type="transmembrane region" description="Helical" evidence="1">
    <location>
        <begin position="30"/>
        <end position="50"/>
    </location>
</feature>
<organism evidence="2 3">
    <name type="scientific">Thermofilum adornatum 1505</name>
    <dbReference type="NCBI Taxonomy" id="697581"/>
    <lineage>
        <taxon>Archaea</taxon>
        <taxon>Thermoproteota</taxon>
        <taxon>Thermoprotei</taxon>
        <taxon>Thermofilales</taxon>
        <taxon>Thermofilaceae</taxon>
        <taxon>Thermofilum</taxon>
    </lineage>
</organism>
<proteinExistence type="predicted"/>
<dbReference type="AlphaFoldDB" id="A0A3G1A4K8"/>
<protein>
    <submittedName>
        <fullName evidence="2">Uncharacterized protein</fullName>
    </submittedName>
</protein>
<dbReference type="KEGG" id="tcb:TCARB_0377"/>
<evidence type="ECO:0000313" key="2">
    <source>
        <dbReference type="EMBL" id="AJB41449.1"/>
    </source>
</evidence>
<sequence>MDQAKNSVVASKMGREQIEATVFRQTITRIILLASIFVSATALAGLSLTISTS</sequence>
<keyword evidence="1" id="KW-0472">Membrane</keyword>
<dbReference type="STRING" id="697581.TCARB_0377"/>
<reference evidence="3" key="1">
    <citation type="book" date="2010" name="EXTREMOPHILES" publisher="0:0-0">
        <title>Complete genome sequences of ten hyperthermophilic archaea reveal their metabolic capabilities and possible ecological roles.</title>
        <editorList>
            <person name="?"/>
        </editorList>
        <authorList>
            <person name="Ravin N.V."/>
            <person name="Mardanov A.V."/>
            <person name="Bonch-Osmolovskaya E.A."/>
            <person name="Skryabin K.G."/>
        </authorList>
    </citation>
    <scope>NUCLEOTIDE SEQUENCE [LARGE SCALE GENOMIC DNA]</scope>
    <source>
        <strain evidence="3">1505</strain>
    </source>
</reference>
<dbReference type="EMBL" id="CP007493">
    <property type="protein sequence ID" value="AJB41449.1"/>
    <property type="molecule type" value="Genomic_DNA"/>
</dbReference>
<keyword evidence="1" id="KW-0812">Transmembrane</keyword>
<dbReference type="Proteomes" id="UP000266720">
    <property type="component" value="Chromosome"/>
</dbReference>
<evidence type="ECO:0000256" key="1">
    <source>
        <dbReference type="SAM" id="Phobius"/>
    </source>
</evidence>
<accession>A0A3G1A4K8</accession>
<gene>
    <name evidence="2" type="ORF">TCARB_0377</name>
</gene>
<name>A0A3G1A4K8_9CREN</name>